<feature type="compositionally biased region" description="Basic residues" evidence="6">
    <location>
        <begin position="177"/>
        <end position="193"/>
    </location>
</feature>
<dbReference type="Gene3D" id="1.25.40.180">
    <property type="match status" value="1"/>
</dbReference>
<evidence type="ECO:0000259" key="7">
    <source>
        <dbReference type="PROSITE" id="PS51363"/>
    </source>
</evidence>
<dbReference type="SMART" id="SM00515">
    <property type="entry name" value="eIF5C"/>
    <property type="match status" value="1"/>
</dbReference>
<dbReference type="InterPro" id="IPR016190">
    <property type="entry name" value="Transl_init_fac_IF2/IF5_Zn-bd"/>
</dbReference>
<dbReference type="Gene3D" id="3.30.30.170">
    <property type="match status" value="1"/>
</dbReference>
<dbReference type="SUPFAM" id="SSF100966">
    <property type="entry name" value="Translation initiation factor 2 beta, aIF2beta, N-terminal domain"/>
    <property type="match status" value="1"/>
</dbReference>
<dbReference type="GO" id="GO:0001732">
    <property type="term" value="P:formation of cytoplasmic translation initiation complex"/>
    <property type="evidence" value="ECO:0007669"/>
    <property type="project" value="TreeGrafter"/>
</dbReference>
<dbReference type="GO" id="GO:0005092">
    <property type="term" value="F:GDP-dissociation inhibitor activity"/>
    <property type="evidence" value="ECO:0007669"/>
    <property type="project" value="TreeGrafter"/>
</dbReference>
<comment type="caution">
    <text evidence="8">The sequence shown here is derived from an EMBL/GenBank/DDBJ whole genome shotgun (WGS) entry which is preliminary data.</text>
</comment>
<dbReference type="AlphaFoldDB" id="A0A1Z5JLW0"/>
<reference evidence="8 9" key="1">
    <citation type="journal article" date="2015" name="Plant Cell">
        <title>Oil accumulation by the oleaginous diatom Fistulifera solaris as revealed by the genome and transcriptome.</title>
        <authorList>
            <person name="Tanaka T."/>
            <person name="Maeda Y."/>
            <person name="Veluchamy A."/>
            <person name="Tanaka M."/>
            <person name="Abida H."/>
            <person name="Marechal E."/>
            <person name="Bowler C."/>
            <person name="Muto M."/>
            <person name="Sunaga Y."/>
            <person name="Tanaka M."/>
            <person name="Yoshino T."/>
            <person name="Taniguchi T."/>
            <person name="Fukuda Y."/>
            <person name="Nemoto M."/>
            <person name="Matsumoto M."/>
            <person name="Wong P.S."/>
            <person name="Aburatani S."/>
            <person name="Fujibuchi W."/>
        </authorList>
    </citation>
    <scope>NUCLEOTIDE SEQUENCE [LARGE SCALE GENOMIC DNA]</scope>
    <source>
        <strain evidence="8 9">JPCC DA0580</strain>
    </source>
</reference>
<dbReference type="InterPro" id="IPR016024">
    <property type="entry name" value="ARM-type_fold"/>
</dbReference>
<evidence type="ECO:0000313" key="8">
    <source>
        <dbReference type="EMBL" id="GAX14974.1"/>
    </source>
</evidence>
<keyword evidence="4" id="KW-0648">Protein biosynthesis</keyword>
<feature type="region of interest" description="Disordered" evidence="6">
    <location>
        <begin position="211"/>
        <end position="230"/>
    </location>
</feature>
<dbReference type="PROSITE" id="PS51363">
    <property type="entry name" value="W2"/>
    <property type="match status" value="1"/>
</dbReference>
<dbReference type="PANTHER" id="PTHR23001">
    <property type="entry name" value="EUKARYOTIC TRANSLATION INITIATION FACTOR"/>
    <property type="match status" value="1"/>
</dbReference>
<dbReference type="FunFam" id="2.20.25.350:FF:000001">
    <property type="entry name" value="Eukaryotic translation initiation factor 5"/>
    <property type="match status" value="1"/>
</dbReference>
<feature type="compositionally biased region" description="Basic and acidic residues" evidence="6">
    <location>
        <begin position="158"/>
        <end position="176"/>
    </location>
</feature>
<dbReference type="InterPro" id="IPR002735">
    <property type="entry name" value="Transl_init_fac_IF2/IF5_dom"/>
</dbReference>
<dbReference type="Pfam" id="PF02020">
    <property type="entry name" value="W2"/>
    <property type="match status" value="1"/>
</dbReference>
<dbReference type="GO" id="GO:0071074">
    <property type="term" value="F:eukaryotic initiation factor eIF2 binding"/>
    <property type="evidence" value="ECO:0007669"/>
    <property type="project" value="TreeGrafter"/>
</dbReference>
<evidence type="ECO:0000256" key="1">
    <source>
        <dbReference type="ARBA" id="ARBA00010397"/>
    </source>
</evidence>
<keyword evidence="9" id="KW-1185">Reference proteome</keyword>
<protein>
    <submittedName>
        <fullName evidence="8">Translation initiation factor 5</fullName>
    </submittedName>
</protein>
<dbReference type="SUPFAM" id="SSF75689">
    <property type="entry name" value="Zinc-binding domain of translation initiation factor 2 beta"/>
    <property type="match status" value="1"/>
</dbReference>
<dbReference type="GO" id="GO:0005829">
    <property type="term" value="C:cytosol"/>
    <property type="evidence" value="ECO:0007669"/>
    <property type="project" value="TreeGrafter"/>
</dbReference>
<feature type="compositionally biased region" description="Basic and acidic residues" evidence="6">
    <location>
        <begin position="194"/>
        <end position="205"/>
    </location>
</feature>
<dbReference type="GO" id="GO:0005525">
    <property type="term" value="F:GTP binding"/>
    <property type="evidence" value="ECO:0007669"/>
    <property type="project" value="UniProtKB-KW"/>
</dbReference>
<feature type="domain" description="W2" evidence="7">
    <location>
        <begin position="218"/>
        <end position="396"/>
    </location>
</feature>
<dbReference type="InterPro" id="IPR045196">
    <property type="entry name" value="IF2/IF5"/>
</dbReference>
<dbReference type="FunFam" id="3.30.30.170:FF:000002">
    <property type="entry name" value="Eukaryotic translation initiation factor 5"/>
    <property type="match status" value="1"/>
</dbReference>
<dbReference type="OrthoDB" id="10250831at2759"/>
<keyword evidence="3" id="KW-0547">Nucleotide-binding</keyword>
<name>A0A1Z5JLW0_FISSO</name>
<comment type="similarity">
    <text evidence="1">Belongs to the eIF-2-beta/eIF-5 family.</text>
</comment>
<dbReference type="InterPro" id="IPR016189">
    <property type="entry name" value="Transl_init_fac_IF2/IF5_N"/>
</dbReference>
<keyword evidence="2 8" id="KW-0396">Initiation factor</keyword>
<evidence type="ECO:0000256" key="4">
    <source>
        <dbReference type="ARBA" id="ARBA00022917"/>
    </source>
</evidence>
<feature type="compositionally biased region" description="Acidic residues" evidence="6">
    <location>
        <begin position="215"/>
        <end position="230"/>
    </location>
</feature>
<keyword evidence="5" id="KW-0342">GTP-binding</keyword>
<evidence type="ECO:0000256" key="5">
    <source>
        <dbReference type="ARBA" id="ARBA00023134"/>
    </source>
</evidence>
<evidence type="ECO:0000256" key="6">
    <source>
        <dbReference type="SAM" id="MobiDB-lite"/>
    </source>
</evidence>
<dbReference type="InterPro" id="IPR003307">
    <property type="entry name" value="W2_domain"/>
</dbReference>
<proteinExistence type="inferred from homology"/>
<dbReference type="EMBL" id="BDSP01000087">
    <property type="protein sequence ID" value="GAX14974.1"/>
    <property type="molecule type" value="Genomic_DNA"/>
</dbReference>
<dbReference type="Pfam" id="PF01873">
    <property type="entry name" value="eIF-5_eIF-2B"/>
    <property type="match status" value="1"/>
</dbReference>
<dbReference type="Proteomes" id="UP000198406">
    <property type="component" value="Unassembled WGS sequence"/>
</dbReference>
<accession>A0A1Z5JLW0</accession>
<gene>
    <name evidence="8" type="ORF">FisN_12Lh328</name>
</gene>
<dbReference type="SMART" id="SM00653">
    <property type="entry name" value="eIF2B_5"/>
    <property type="match status" value="1"/>
</dbReference>
<dbReference type="PANTHER" id="PTHR23001:SF7">
    <property type="entry name" value="EUKARYOTIC TRANSLATION INITIATION FACTOR 5"/>
    <property type="match status" value="1"/>
</dbReference>
<sequence length="399" mass="44827">MVVRGGTIINIAGTTPVDDPAYRYKMPAVFGKIEGSGNGIKTVLVNVLDVANSLHREPGEVSKFFGTEMGAQSRYSADTDRAIVNGAHTDATLQELMHRYIEKFVLCPTCRLPETKYKIKSDTIYHSCAACGAKDMVDMSHKLCNYILAENKKAKKDKGKDKKSKKEKDDDSDGKKKKDKKAKKDKKDKKKDKKDKENGDKNYIKDALSGKKDDEFDEDDDEDDSSDATEVVDDDSAFQLAVDATKTFIKENANATDDQLIEYVTNQQMASALKSHDKIRILILAAFTSDFYKNKEVEKYAPVIARIANSNRIMERHIISALEAFCVEKTKNFPVLLKQLYDEDALDEETILEWADQGRSEFTLPSVDEDSRAILRGEAEPVVVWLQEAESEDESSDEE</sequence>
<dbReference type="InParanoid" id="A0A1Z5JLW0"/>
<dbReference type="Gene3D" id="2.20.25.350">
    <property type="match status" value="1"/>
</dbReference>
<dbReference type="CDD" id="cd11561">
    <property type="entry name" value="W2_eIF5"/>
    <property type="match status" value="1"/>
</dbReference>
<evidence type="ECO:0000256" key="2">
    <source>
        <dbReference type="ARBA" id="ARBA00022540"/>
    </source>
</evidence>
<dbReference type="SUPFAM" id="SSF48371">
    <property type="entry name" value="ARM repeat"/>
    <property type="match status" value="1"/>
</dbReference>
<feature type="region of interest" description="Disordered" evidence="6">
    <location>
        <begin position="155"/>
        <end position="205"/>
    </location>
</feature>
<organism evidence="8 9">
    <name type="scientific">Fistulifera solaris</name>
    <name type="common">Oleaginous diatom</name>
    <dbReference type="NCBI Taxonomy" id="1519565"/>
    <lineage>
        <taxon>Eukaryota</taxon>
        <taxon>Sar</taxon>
        <taxon>Stramenopiles</taxon>
        <taxon>Ochrophyta</taxon>
        <taxon>Bacillariophyta</taxon>
        <taxon>Bacillariophyceae</taxon>
        <taxon>Bacillariophycidae</taxon>
        <taxon>Naviculales</taxon>
        <taxon>Naviculaceae</taxon>
        <taxon>Fistulifera</taxon>
    </lineage>
</organism>
<dbReference type="GO" id="GO:0003743">
    <property type="term" value="F:translation initiation factor activity"/>
    <property type="evidence" value="ECO:0007669"/>
    <property type="project" value="UniProtKB-KW"/>
</dbReference>
<evidence type="ECO:0000256" key="3">
    <source>
        <dbReference type="ARBA" id="ARBA00022741"/>
    </source>
</evidence>
<evidence type="ECO:0000313" key="9">
    <source>
        <dbReference type="Proteomes" id="UP000198406"/>
    </source>
</evidence>